<protein>
    <submittedName>
        <fullName evidence="1">Uncharacterized protein</fullName>
    </submittedName>
</protein>
<evidence type="ECO:0000313" key="1">
    <source>
        <dbReference type="EMBL" id="KAJ6952789.1"/>
    </source>
</evidence>
<organism evidence="1 2">
    <name type="scientific">Populus alba x Populus x berolinensis</name>
    <dbReference type="NCBI Taxonomy" id="444605"/>
    <lineage>
        <taxon>Eukaryota</taxon>
        <taxon>Viridiplantae</taxon>
        <taxon>Streptophyta</taxon>
        <taxon>Embryophyta</taxon>
        <taxon>Tracheophyta</taxon>
        <taxon>Spermatophyta</taxon>
        <taxon>Magnoliopsida</taxon>
        <taxon>eudicotyledons</taxon>
        <taxon>Gunneridae</taxon>
        <taxon>Pentapetalae</taxon>
        <taxon>rosids</taxon>
        <taxon>fabids</taxon>
        <taxon>Malpighiales</taxon>
        <taxon>Salicaceae</taxon>
        <taxon>Saliceae</taxon>
        <taxon>Populus</taxon>
    </lineage>
</organism>
<dbReference type="Proteomes" id="UP001164929">
    <property type="component" value="Chromosome 19"/>
</dbReference>
<name>A0AAD6L9J2_9ROSI</name>
<accession>A0AAD6L9J2</accession>
<evidence type="ECO:0000313" key="2">
    <source>
        <dbReference type="Proteomes" id="UP001164929"/>
    </source>
</evidence>
<comment type="caution">
    <text evidence="1">The sequence shown here is derived from an EMBL/GenBank/DDBJ whole genome shotgun (WGS) entry which is preliminary data.</text>
</comment>
<keyword evidence="2" id="KW-1185">Reference proteome</keyword>
<proteinExistence type="predicted"/>
<dbReference type="EMBL" id="JAQIZT010000019">
    <property type="protein sequence ID" value="KAJ6952789.1"/>
    <property type="molecule type" value="Genomic_DNA"/>
</dbReference>
<dbReference type="AlphaFoldDB" id="A0AAD6L9J2"/>
<sequence length="68" mass="7616">MVTFAIGQTHIERLKDLVSIQCVKNYPGQSEFLGENGIIVAAKAIGKKVKELAEKWLPNWKEYLNKAG</sequence>
<gene>
    <name evidence="1" type="ORF">NC653_041812</name>
</gene>
<reference evidence="1" key="1">
    <citation type="journal article" date="2023" name="Mol. Ecol. Resour.">
        <title>Chromosome-level genome assembly of a triploid poplar Populus alba 'Berolinensis'.</title>
        <authorList>
            <person name="Chen S."/>
            <person name="Yu Y."/>
            <person name="Wang X."/>
            <person name="Wang S."/>
            <person name="Zhang T."/>
            <person name="Zhou Y."/>
            <person name="He R."/>
            <person name="Meng N."/>
            <person name="Wang Y."/>
            <person name="Liu W."/>
            <person name="Liu Z."/>
            <person name="Liu J."/>
            <person name="Guo Q."/>
            <person name="Huang H."/>
            <person name="Sederoff R.R."/>
            <person name="Wang G."/>
            <person name="Qu G."/>
            <person name="Chen S."/>
        </authorList>
    </citation>
    <scope>NUCLEOTIDE SEQUENCE</scope>
    <source>
        <strain evidence="1">SC-2020</strain>
    </source>
</reference>